<accession>A0AAV4VQN9</accession>
<keyword evidence="2" id="KW-1185">Reference proteome</keyword>
<organism evidence="1 2">
    <name type="scientific">Caerostris darwini</name>
    <dbReference type="NCBI Taxonomy" id="1538125"/>
    <lineage>
        <taxon>Eukaryota</taxon>
        <taxon>Metazoa</taxon>
        <taxon>Ecdysozoa</taxon>
        <taxon>Arthropoda</taxon>
        <taxon>Chelicerata</taxon>
        <taxon>Arachnida</taxon>
        <taxon>Araneae</taxon>
        <taxon>Araneomorphae</taxon>
        <taxon>Entelegynae</taxon>
        <taxon>Araneoidea</taxon>
        <taxon>Araneidae</taxon>
        <taxon>Caerostris</taxon>
    </lineage>
</organism>
<comment type="caution">
    <text evidence="1">The sequence shown here is derived from an EMBL/GenBank/DDBJ whole genome shotgun (WGS) entry which is preliminary data.</text>
</comment>
<dbReference type="AlphaFoldDB" id="A0AAV4VQN9"/>
<name>A0AAV4VQN9_9ARAC</name>
<evidence type="ECO:0000313" key="1">
    <source>
        <dbReference type="EMBL" id="GIY72712.1"/>
    </source>
</evidence>
<evidence type="ECO:0000313" key="2">
    <source>
        <dbReference type="Proteomes" id="UP001054837"/>
    </source>
</evidence>
<dbReference type="EMBL" id="BPLQ01013513">
    <property type="protein sequence ID" value="GIY72712.1"/>
    <property type="molecule type" value="Genomic_DNA"/>
</dbReference>
<sequence>MNIQYASLLGRIIVTTCGDNIAVGTFGNYAPSLATSGNYVPSDAPSGNSSHFDATSVNSALSDVTRLMLPAARSGEESLAGKRDNLQLQTITNIPHDFSHHPTLFLIVPRLHLIRHPRAWSLAGGRISVTGFIVGENSEETFSHFAERAKRRSLAGLRANSVLPSVATRAQVVVDSWAHAPSHQDYLTTISHSQITEKMTPPLSHTYNYPHPHHYIKNYI</sequence>
<gene>
    <name evidence="1" type="ORF">CDAR_210701</name>
</gene>
<dbReference type="Proteomes" id="UP001054837">
    <property type="component" value="Unassembled WGS sequence"/>
</dbReference>
<reference evidence="1 2" key="1">
    <citation type="submission" date="2021-06" db="EMBL/GenBank/DDBJ databases">
        <title>Caerostris darwini draft genome.</title>
        <authorList>
            <person name="Kono N."/>
            <person name="Arakawa K."/>
        </authorList>
    </citation>
    <scope>NUCLEOTIDE SEQUENCE [LARGE SCALE GENOMIC DNA]</scope>
</reference>
<protein>
    <submittedName>
        <fullName evidence="1">Uncharacterized protein</fullName>
    </submittedName>
</protein>
<proteinExistence type="predicted"/>